<evidence type="ECO:0000313" key="2">
    <source>
        <dbReference type="EMBL" id="ULN53510.1"/>
    </source>
</evidence>
<gene>
    <name evidence="2" type="ORF">MIU77_04010</name>
</gene>
<dbReference type="InterPro" id="IPR051200">
    <property type="entry name" value="Host-pathogen_enzymatic-act"/>
</dbReference>
<evidence type="ECO:0000313" key="3">
    <source>
        <dbReference type="Proteomes" id="UP001055200"/>
    </source>
</evidence>
<dbReference type="SUPFAM" id="SSF51004">
    <property type="entry name" value="C-terminal (heme d1) domain of cytochrome cd1-nitrite reductase"/>
    <property type="match status" value="1"/>
</dbReference>
<organism evidence="2 3">
    <name type="scientific">Mycolicibacillus parakoreensis</name>
    <dbReference type="NCBI Taxonomy" id="1069221"/>
    <lineage>
        <taxon>Bacteria</taxon>
        <taxon>Bacillati</taxon>
        <taxon>Actinomycetota</taxon>
        <taxon>Actinomycetes</taxon>
        <taxon>Mycobacteriales</taxon>
        <taxon>Mycobacteriaceae</taxon>
        <taxon>Mycolicibacillus</taxon>
    </lineage>
</organism>
<dbReference type="InterPro" id="IPR015943">
    <property type="entry name" value="WD40/YVTN_repeat-like_dom_sf"/>
</dbReference>
<proteinExistence type="predicted"/>
<reference evidence="2" key="1">
    <citation type="submission" date="2022-08" db="EMBL/GenBank/DDBJ databases">
        <title>Complete genome sequence of 14 non-tuberculosis mycobacteria type-strains.</title>
        <authorList>
            <person name="Igarashi Y."/>
            <person name="Osugi A."/>
            <person name="Mitarai S."/>
        </authorList>
    </citation>
    <scope>NUCLEOTIDE SEQUENCE</scope>
    <source>
        <strain evidence="2">DSM 45575</strain>
    </source>
</reference>
<dbReference type="RefSeq" id="WP_240171761.1">
    <property type="nucleotide sequence ID" value="NZ_CP092365.1"/>
</dbReference>
<feature type="region of interest" description="Disordered" evidence="1">
    <location>
        <begin position="1"/>
        <end position="27"/>
    </location>
</feature>
<dbReference type="EMBL" id="CP092365">
    <property type="protein sequence ID" value="ULN53510.1"/>
    <property type="molecule type" value="Genomic_DNA"/>
</dbReference>
<dbReference type="InterPro" id="IPR011048">
    <property type="entry name" value="Haem_d1_sf"/>
</dbReference>
<name>A0ABY3U0L9_9MYCO</name>
<evidence type="ECO:0000256" key="1">
    <source>
        <dbReference type="SAM" id="MobiDB-lite"/>
    </source>
</evidence>
<dbReference type="PANTHER" id="PTHR47197:SF3">
    <property type="entry name" value="DIHYDRO-HEME D1 DEHYDROGENASE"/>
    <property type="match status" value="1"/>
</dbReference>
<dbReference type="Gene3D" id="2.130.10.10">
    <property type="entry name" value="YVTN repeat-like/Quinoprotein amine dehydrogenase"/>
    <property type="match status" value="3"/>
</dbReference>
<keyword evidence="3" id="KW-1185">Reference proteome</keyword>
<accession>A0ABY3U0L9</accession>
<dbReference type="PANTHER" id="PTHR47197">
    <property type="entry name" value="PROTEIN NIRF"/>
    <property type="match status" value="1"/>
</dbReference>
<sequence length="376" mass="38135">MTAGEGDEAPGGVALADPETRPTHPQALGSLADPLAAMVKDMDAVIARHVAPAVPAGPVEFTVEDQNLVGDGPIAGMAASFDGRRLVATNSGADRVSVIDAESFLLLDMIDGTPAPFAVAAGADDRAYVGTGALADDAIAVVDAAARSVVAHHRCAAAINDVVASADGQHIYISRTGADGAEIAVLEVATGTVETIALTADPGVVADTLVASADGRRLYIAVQWPTGSHIAVLDTDLRRVIDTIDASLPAAAIRDFAVDPTGTTVYLALDDAAAGAVIEAVDTRTKTVTGTTAVRGLLTQLVLSVDGDRLYLVNGDVVTVLAAHSLQTLDTLGTGARPSCVVESRGGGRLYIADYAGVLTAVRVAIAAPRQLLPAV</sequence>
<protein>
    <submittedName>
        <fullName evidence="2">Lactonase family protein</fullName>
    </submittedName>
</protein>
<dbReference type="Proteomes" id="UP001055200">
    <property type="component" value="Chromosome"/>
</dbReference>